<accession>A0A5J6WPI7</accession>
<gene>
    <name evidence="1" type="ORF">FR932_15090</name>
</gene>
<dbReference type="AlphaFoldDB" id="A0A5J6WPI7"/>
<name>A0A5J6WPI7_MORMI</name>
<sequence length="67" mass="7984">MARILLKTLQLGKLIFKININKQESSKSRPLKPFDYYNLVYNYDINLTAFYLIANYQDRASDEYSKQ</sequence>
<reference evidence="1 2" key="1">
    <citation type="submission" date="2019-09" db="EMBL/GenBank/DDBJ databases">
        <title>Hybrid Assembly of the complete Genome of the Deep-Sea Bacterium Moritella marina from long Nanopore and Illumina reads.</title>
        <authorList>
            <person name="Magin S."/>
            <person name="Georgoulis A."/>
            <person name="Papadimitriou K."/>
            <person name="Iliakis G."/>
            <person name="Vorgias C.E."/>
        </authorList>
    </citation>
    <scope>NUCLEOTIDE SEQUENCE [LARGE SCALE GENOMIC DNA]</scope>
    <source>
        <strain evidence="1 2">MP-1</strain>
    </source>
</reference>
<dbReference type="EMBL" id="CP044399">
    <property type="protein sequence ID" value="QFI39088.1"/>
    <property type="molecule type" value="Genomic_DNA"/>
</dbReference>
<proteinExistence type="predicted"/>
<protein>
    <submittedName>
        <fullName evidence="1">Uncharacterized protein</fullName>
    </submittedName>
</protein>
<organism evidence="1 2">
    <name type="scientific">Moritella marina ATCC 15381</name>
    <dbReference type="NCBI Taxonomy" id="1202962"/>
    <lineage>
        <taxon>Bacteria</taxon>
        <taxon>Pseudomonadati</taxon>
        <taxon>Pseudomonadota</taxon>
        <taxon>Gammaproteobacteria</taxon>
        <taxon>Alteromonadales</taxon>
        <taxon>Moritellaceae</taxon>
        <taxon>Moritella</taxon>
    </lineage>
</organism>
<dbReference type="Proteomes" id="UP000327424">
    <property type="component" value="Chromosome"/>
</dbReference>
<evidence type="ECO:0000313" key="1">
    <source>
        <dbReference type="EMBL" id="QFI39088.1"/>
    </source>
</evidence>
<dbReference type="KEGG" id="mmaa:FR932_15090"/>
<evidence type="ECO:0000313" key="2">
    <source>
        <dbReference type="Proteomes" id="UP000327424"/>
    </source>
</evidence>
<keyword evidence="2" id="KW-1185">Reference proteome</keyword>